<dbReference type="InterPro" id="IPR035924">
    <property type="entry name" value="FlaG-like_sf"/>
</dbReference>
<proteinExistence type="predicted"/>
<feature type="compositionally biased region" description="Low complexity" evidence="1">
    <location>
        <begin position="37"/>
        <end position="50"/>
    </location>
</feature>
<dbReference type="Gene3D" id="3.30.160.170">
    <property type="entry name" value="FlaG-like"/>
    <property type="match status" value="1"/>
</dbReference>
<dbReference type="AlphaFoldDB" id="A0A3B1BFF4"/>
<accession>A0A3B1BFF4</accession>
<dbReference type="EMBL" id="UOGA01000018">
    <property type="protein sequence ID" value="VAX14842.1"/>
    <property type="molecule type" value="Genomic_DNA"/>
</dbReference>
<name>A0A3B1BFF4_9ZZZZ</name>
<organism evidence="2">
    <name type="scientific">hydrothermal vent metagenome</name>
    <dbReference type="NCBI Taxonomy" id="652676"/>
    <lineage>
        <taxon>unclassified sequences</taxon>
        <taxon>metagenomes</taxon>
        <taxon>ecological metagenomes</taxon>
    </lineage>
</organism>
<reference evidence="2" key="1">
    <citation type="submission" date="2018-06" db="EMBL/GenBank/DDBJ databases">
        <authorList>
            <person name="Zhirakovskaya E."/>
        </authorList>
    </citation>
    <scope>NUCLEOTIDE SEQUENCE</scope>
</reference>
<feature type="compositionally biased region" description="Basic and acidic residues" evidence="1">
    <location>
        <begin position="150"/>
        <end position="165"/>
    </location>
</feature>
<dbReference type="Pfam" id="PF03646">
    <property type="entry name" value="FlaG"/>
    <property type="match status" value="1"/>
</dbReference>
<evidence type="ECO:0000313" key="2">
    <source>
        <dbReference type="EMBL" id="VAX14842.1"/>
    </source>
</evidence>
<protein>
    <recommendedName>
        <fullName evidence="3">Flagellar protein FlaG</fullName>
    </recommendedName>
</protein>
<evidence type="ECO:0008006" key="3">
    <source>
        <dbReference type="Google" id="ProtNLM"/>
    </source>
</evidence>
<gene>
    <name evidence="2" type="ORF">MNBD_NITROSPINAE04-1692</name>
</gene>
<feature type="compositionally biased region" description="Polar residues" evidence="1">
    <location>
        <begin position="72"/>
        <end position="84"/>
    </location>
</feature>
<feature type="region of interest" description="Disordered" evidence="1">
    <location>
        <begin position="150"/>
        <end position="178"/>
    </location>
</feature>
<sequence length="178" mass="18983">MKVAESAVAQVAAQARPESQSARKPKPQSSESTQTRQAGASAAKQASGASEVVRLSSQKTDVVERQNAPKPDSQQASYTTSQDNGAKPLAPEGNLSKNIGRDYSVEQGQVVVKVIDKESDKVVREIPPEELRRIKQAISEINRNSVASIEKRDARQAANEQRKAETASSASGGVNVTT</sequence>
<evidence type="ECO:0000256" key="1">
    <source>
        <dbReference type="SAM" id="MobiDB-lite"/>
    </source>
</evidence>
<dbReference type="SUPFAM" id="SSF160214">
    <property type="entry name" value="FlaG-like"/>
    <property type="match status" value="1"/>
</dbReference>
<feature type="region of interest" description="Disordered" evidence="1">
    <location>
        <begin position="1"/>
        <end position="103"/>
    </location>
</feature>
<feature type="compositionally biased region" description="Polar residues" evidence="1">
    <location>
        <begin position="166"/>
        <end position="178"/>
    </location>
</feature>
<feature type="compositionally biased region" description="Polar residues" evidence="1">
    <location>
        <begin position="17"/>
        <end position="36"/>
    </location>
</feature>
<dbReference type="InterPro" id="IPR005186">
    <property type="entry name" value="FlaG"/>
</dbReference>